<dbReference type="Proteomes" id="UP000256774">
    <property type="component" value="Unassembled WGS sequence"/>
</dbReference>
<dbReference type="InterPro" id="IPR012658">
    <property type="entry name" value="YheV"/>
</dbReference>
<dbReference type="OrthoDB" id="5881059at2"/>
<protein>
    <submittedName>
        <fullName evidence="2">Uncharacterized protein</fullName>
    </submittedName>
</protein>
<comment type="caution">
    <text evidence="2">The sequence shown here is derived from an EMBL/GenBank/DDBJ whole genome shotgun (WGS) entry which is preliminary data.</text>
</comment>
<feature type="compositionally biased region" description="Basic and acidic residues" evidence="1">
    <location>
        <begin position="49"/>
        <end position="60"/>
    </location>
</feature>
<dbReference type="NCBIfam" id="TIGR02443">
    <property type="entry name" value="YheV family putative zinc ribbon protein"/>
    <property type="match status" value="1"/>
</dbReference>
<evidence type="ECO:0000313" key="3">
    <source>
        <dbReference type="Proteomes" id="UP000256774"/>
    </source>
</evidence>
<organism evidence="2 3">
    <name type="scientific">Paraperlucidibaca baekdonensis</name>
    <dbReference type="NCBI Taxonomy" id="748120"/>
    <lineage>
        <taxon>Bacteria</taxon>
        <taxon>Pseudomonadati</taxon>
        <taxon>Pseudomonadota</taxon>
        <taxon>Gammaproteobacteria</taxon>
        <taxon>Moraxellales</taxon>
        <taxon>Moraxellaceae</taxon>
        <taxon>Paraperlucidibaca</taxon>
    </lineage>
</organism>
<dbReference type="RefSeq" id="WP_116207157.1">
    <property type="nucleotide sequence ID" value="NZ_QUNR01000001.1"/>
</dbReference>
<evidence type="ECO:0000313" key="2">
    <source>
        <dbReference type="EMBL" id="REH40089.1"/>
    </source>
</evidence>
<keyword evidence="3" id="KW-1185">Reference proteome</keyword>
<dbReference type="AlphaFoldDB" id="A0A3E0H8M9"/>
<accession>A0A3E0H8M9</accession>
<sequence length="68" mass="7698">MTVLKRFIAGAKCPGCGLEDKLQLCTEEGREWVACVRCDYTDVRPTEVTMKEPDESRDDSTSVVRFKP</sequence>
<name>A0A3E0H8M9_9GAMM</name>
<proteinExistence type="predicted"/>
<feature type="region of interest" description="Disordered" evidence="1">
    <location>
        <begin position="49"/>
        <end position="68"/>
    </location>
</feature>
<dbReference type="Pfam" id="PF09526">
    <property type="entry name" value="DUF2387"/>
    <property type="match status" value="1"/>
</dbReference>
<dbReference type="EMBL" id="QUNR01000001">
    <property type="protein sequence ID" value="REH40089.1"/>
    <property type="molecule type" value="Genomic_DNA"/>
</dbReference>
<gene>
    <name evidence="2" type="ORF">DFR26_0288</name>
</gene>
<evidence type="ECO:0000256" key="1">
    <source>
        <dbReference type="SAM" id="MobiDB-lite"/>
    </source>
</evidence>
<reference evidence="2 3" key="1">
    <citation type="submission" date="2018-08" db="EMBL/GenBank/DDBJ databases">
        <title>Genomic Encyclopedia of Type Strains, Phase IV (KMG-IV): sequencing the most valuable type-strain genomes for metagenomic binning, comparative biology and taxonomic classification.</title>
        <authorList>
            <person name="Goeker M."/>
        </authorList>
    </citation>
    <scope>NUCLEOTIDE SEQUENCE [LARGE SCALE GENOMIC DNA]</scope>
    <source>
        <strain evidence="2 3">DSM 26022</strain>
    </source>
</reference>